<feature type="domain" description="Flavin reductase like" evidence="2">
    <location>
        <begin position="32"/>
        <end position="178"/>
    </location>
</feature>
<dbReference type="Proteomes" id="UP000305929">
    <property type="component" value="Unassembled WGS sequence"/>
</dbReference>
<dbReference type="Pfam" id="PF01613">
    <property type="entry name" value="Flavin_Reduct"/>
    <property type="match status" value="1"/>
</dbReference>
<organism evidence="3 4">
    <name type="scientific">Streptomyces lasalocidi</name>
    <name type="common">Streptomyces lasaliensis</name>
    <dbReference type="NCBI Taxonomy" id="324833"/>
    <lineage>
        <taxon>Bacteria</taxon>
        <taxon>Bacillati</taxon>
        <taxon>Actinomycetota</taxon>
        <taxon>Actinomycetes</taxon>
        <taxon>Kitasatosporales</taxon>
        <taxon>Streptomycetaceae</taxon>
        <taxon>Streptomyces</taxon>
    </lineage>
</organism>
<reference evidence="3 4" key="1">
    <citation type="submission" date="2019-04" db="EMBL/GenBank/DDBJ databases">
        <title>Streptomyces lasaliensis sp. nov., an Actinomycete isolated from soil which produces the polyether antibiotic lasalocid.</title>
        <authorList>
            <person name="Erwin G."/>
            <person name="Haber C."/>
        </authorList>
    </citation>
    <scope>NUCLEOTIDE SEQUENCE [LARGE SCALE GENOMIC DNA]</scope>
    <source>
        <strain evidence="3 4">X-537</strain>
    </source>
</reference>
<dbReference type="EMBL" id="SZNQ01000001">
    <property type="protein sequence ID" value="TKS99117.1"/>
    <property type="molecule type" value="Genomic_DNA"/>
</dbReference>
<comment type="caution">
    <text evidence="3">The sequence shown here is derived from an EMBL/GenBank/DDBJ whole genome shotgun (WGS) entry which is preliminary data.</text>
</comment>
<accession>A0A4U5WBM6</accession>
<proteinExistence type="predicted"/>
<dbReference type="AlphaFoldDB" id="A0A4U5WBM6"/>
<evidence type="ECO:0000256" key="1">
    <source>
        <dbReference type="ARBA" id="ARBA00023002"/>
    </source>
</evidence>
<dbReference type="SUPFAM" id="SSF50475">
    <property type="entry name" value="FMN-binding split barrel"/>
    <property type="match status" value="1"/>
</dbReference>
<dbReference type="OrthoDB" id="3176898at2"/>
<dbReference type="PANTHER" id="PTHR30466">
    <property type="entry name" value="FLAVIN REDUCTASE"/>
    <property type="match status" value="1"/>
</dbReference>
<dbReference type="SMART" id="SM00903">
    <property type="entry name" value="Flavin_Reduct"/>
    <property type="match status" value="1"/>
</dbReference>
<gene>
    <name evidence="3" type="ORF">E4U91_02615</name>
</gene>
<name>A0A4U5WBM6_STRLS</name>
<protein>
    <submittedName>
        <fullName evidence="3">Flavin reductase</fullName>
    </submittedName>
</protein>
<dbReference type="GO" id="GO:0010181">
    <property type="term" value="F:FMN binding"/>
    <property type="evidence" value="ECO:0007669"/>
    <property type="project" value="InterPro"/>
</dbReference>
<dbReference type="InterPro" id="IPR012349">
    <property type="entry name" value="Split_barrel_FMN-bd"/>
</dbReference>
<sequence length="186" mass="19480">MRGTCVPAAAAVRTDDVDGSGGVAEADADAFMHRLDPEMCVVTAAAGEERSGCLVGFSSQCSLRPVRFVVWLSKANHTFGVARDADVLAVHLLGRDQHGLAELFGGETGDEVDKFAGVRWKTGHGGAVVLPDAAAWFVGEVVQRVDGGDHLGFVLDPVQWDTGDRAGGPLLRLGDAHDIDPGHPAE</sequence>
<dbReference type="InterPro" id="IPR050268">
    <property type="entry name" value="NADH-dep_flavin_reductase"/>
</dbReference>
<dbReference type="GO" id="GO:0042602">
    <property type="term" value="F:riboflavin reductase (NADPH) activity"/>
    <property type="evidence" value="ECO:0007669"/>
    <property type="project" value="TreeGrafter"/>
</dbReference>
<keyword evidence="4" id="KW-1185">Reference proteome</keyword>
<evidence type="ECO:0000313" key="4">
    <source>
        <dbReference type="Proteomes" id="UP000305929"/>
    </source>
</evidence>
<dbReference type="InterPro" id="IPR002563">
    <property type="entry name" value="Flavin_Rdtase-like_dom"/>
</dbReference>
<evidence type="ECO:0000313" key="3">
    <source>
        <dbReference type="EMBL" id="TKS99117.1"/>
    </source>
</evidence>
<keyword evidence="1" id="KW-0560">Oxidoreductase</keyword>
<dbReference type="PANTHER" id="PTHR30466:SF15">
    <property type="entry name" value="POSSIBLE OXIDOREDUCTASE"/>
    <property type="match status" value="1"/>
</dbReference>
<dbReference type="Gene3D" id="2.30.110.10">
    <property type="entry name" value="Electron Transport, Fmn-binding Protein, Chain A"/>
    <property type="match status" value="1"/>
</dbReference>
<evidence type="ECO:0000259" key="2">
    <source>
        <dbReference type="SMART" id="SM00903"/>
    </source>
</evidence>